<feature type="binding site" evidence="4">
    <location>
        <position position="19"/>
    </location>
    <ligand>
        <name>3-amino-2-oxopropyl phosphate</name>
        <dbReference type="ChEBI" id="CHEBI:57279"/>
    </ligand>
</feature>
<evidence type="ECO:0000256" key="3">
    <source>
        <dbReference type="ARBA" id="ARBA00023096"/>
    </source>
</evidence>
<comment type="similarity">
    <text evidence="4">Belongs to the PNP synthase family.</text>
</comment>
<dbReference type="InterPro" id="IPR004569">
    <property type="entry name" value="PyrdxlP_synth_PdxJ"/>
</dbReference>
<name>A0A7W6WCT4_9HYPH</name>
<dbReference type="Pfam" id="PF03740">
    <property type="entry name" value="PdxJ"/>
    <property type="match status" value="1"/>
</dbReference>
<accession>A0A7W6WCT4</accession>
<feature type="binding site" evidence="4">
    <location>
        <position position="46"/>
    </location>
    <ligand>
        <name>1-deoxy-D-xylulose 5-phosphate</name>
        <dbReference type="ChEBI" id="CHEBI:57792"/>
    </ligand>
</feature>
<dbReference type="UniPathway" id="UPA00244">
    <property type="reaction ID" value="UER00313"/>
</dbReference>
<dbReference type="NCBIfam" id="TIGR00559">
    <property type="entry name" value="pdxJ"/>
    <property type="match status" value="1"/>
</dbReference>
<proteinExistence type="inferred from homology"/>
<comment type="caution">
    <text evidence="4">Lacks conserved residue(s) required for the propagation of feature annotation.</text>
</comment>
<feature type="binding site" evidence="4">
    <location>
        <position position="8"/>
    </location>
    <ligand>
        <name>3-amino-2-oxopropyl phosphate</name>
        <dbReference type="ChEBI" id="CHEBI:57279"/>
    </ligand>
</feature>
<reference evidence="6 7" key="1">
    <citation type="submission" date="2020-08" db="EMBL/GenBank/DDBJ databases">
        <title>Genomic Encyclopedia of Type Strains, Phase IV (KMG-V): Genome sequencing to study the core and pangenomes of soil and plant-associated prokaryotes.</title>
        <authorList>
            <person name="Whitman W."/>
        </authorList>
    </citation>
    <scope>NUCLEOTIDE SEQUENCE [LARGE SCALE GENOMIC DNA]</scope>
    <source>
        <strain evidence="6 7">SEMIA 402</strain>
    </source>
</reference>
<dbReference type="GO" id="GO:0005829">
    <property type="term" value="C:cytosol"/>
    <property type="evidence" value="ECO:0007669"/>
    <property type="project" value="TreeGrafter"/>
</dbReference>
<evidence type="ECO:0000313" key="6">
    <source>
        <dbReference type="EMBL" id="MBB4273411.1"/>
    </source>
</evidence>
<comment type="subcellular location">
    <subcellularLocation>
        <location evidence="4">Cytoplasm</location>
    </subcellularLocation>
</comment>
<dbReference type="HAMAP" id="MF_00279">
    <property type="entry name" value="PdxJ"/>
    <property type="match status" value="1"/>
</dbReference>
<dbReference type="InterPro" id="IPR036130">
    <property type="entry name" value="Pyridoxine-5'_phos_synth"/>
</dbReference>
<feature type="binding site" evidence="4">
    <location>
        <begin position="220"/>
        <end position="221"/>
    </location>
    <ligand>
        <name>3-amino-2-oxopropyl phosphate</name>
        <dbReference type="ChEBI" id="CHEBI:57279"/>
    </ligand>
</feature>
<comment type="catalytic activity">
    <reaction evidence="4">
        <text>3-amino-2-oxopropyl phosphate + 1-deoxy-D-xylulose 5-phosphate = pyridoxine 5'-phosphate + phosphate + 2 H2O + H(+)</text>
        <dbReference type="Rhea" id="RHEA:15265"/>
        <dbReference type="ChEBI" id="CHEBI:15377"/>
        <dbReference type="ChEBI" id="CHEBI:15378"/>
        <dbReference type="ChEBI" id="CHEBI:43474"/>
        <dbReference type="ChEBI" id="CHEBI:57279"/>
        <dbReference type="ChEBI" id="CHEBI:57792"/>
        <dbReference type="ChEBI" id="CHEBI:58589"/>
        <dbReference type="EC" id="2.6.99.2"/>
    </reaction>
</comment>
<dbReference type="Gene3D" id="3.20.20.70">
    <property type="entry name" value="Aldolase class I"/>
    <property type="match status" value="1"/>
</dbReference>
<dbReference type="EMBL" id="JACIGM010000002">
    <property type="protein sequence ID" value="MBB4273411.1"/>
    <property type="molecule type" value="Genomic_DNA"/>
</dbReference>
<evidence type="ECO:0000256" key="4">
    <source>
        <dbReference type="HAMAP-Rule" id="MF_00279"/>
    </source>
</evidence>
<dbReference type="GO" id="GO:0033856">
    <property type="term" value="F:pyridoxine 5'-phosphate synthase activity"/>
    <property type="evidence" value="ECO:0007669"/>
    <property type="project" value="UniProtKB-UniRule"/>
</dbReference>
<dbReference type="PANTHER" id="PTHR30456:SF0">
    <property type="entry name" value="PYRIDOXINE 5'-PHOSPHATE SYNTHASE"/>
    <property type="match status" value="1"/>
</dbReference>
<comment type="caution">
    <text evidence="6">The sequence shown here is derived from an EMBL/GenBank/DDBJ whole genome shotgun (WGS) entry which is preliminary data.</text>
</comment>
<comment type="subunit">
    <text evidence="4">Homooctamer; tetramer of dimers.</text>
</comment>
<keyword evidence="2 4" id="KW-0808">Transferase</keyword>
<feature type="active site" description="Proton donor" evidence="4">
    <location>
        <position position="197"/>
    </location>
</feature>
<dbReference type="CDD" id="cd00003">
    <property type="entry name" value="PNPsynthase"/>
    <property type="match status" value="1"/>
</dbReference>
<dbReference type="GO" id="GO:0008615">
    <property type="term" value="P:pyridoxine biosynthetic process"/>
    <property type="evidence" value="ECO:0007669"/>
    <property type="project" value="UniProtKB-UniRule"/>
</dbReference>
<feature type="binding site" evidence="4">
    <location>
        <position position="106"/>
    </location>
    <ligand>
        <name>1-deoxy-D-xylulose 5-phosphate</name>
        <dbReference type="ChEBI" id="CHEBI:57792"/>
    </ligand>
</feature>
<sequence length="247" mass="27218">MKTSLSVNVNAIAYLRNRRSLPWPSVVGLSKLALQSGADGITIHPRPDERHIRRDDVFILERLLRQEFPDREYNIEGYPSDDFLDLVSRAKPDQVTFVPDLPDQSTSDHGWDLSGNADLLKAATERLKKQGIRVSFFIDEDPSIPELCKAAGADRIEIYTAPYGGAFERDQIDFHLRNLQNTGRAAANAGLEINAGHDLTLENLPALKNAIPQLAEVSIGHALISDALALGLPATVKAYQEALQSRG</sequence>
<dbReference type="PANTHER" id="PTHR30456">
    <property type="entry name" value="PYRIDOXINE 5'-PHOSPHATE SYNTHASE"/>
    <property type="match status" value="1"/>
</dbReference>
<organism evidence="6 7">
    <name type="scientific">Rhizobium mongolense</name>
    <dbReference type="NCBI Taxonomy" id="57676"/>
    <lineage>
        <taxon>Bacteria</taxon>
        <taxon>Pseudomonadati</taxon>
        <taxon>Pseudomonadota</taxon>
        <taxon>Alphaproteobacteria</taxon>
        <taxon>Hyphomicrobiales</taxon>
        <taxon>Rhizobiaceae</taxon>
        <taxon>Rhizobium/Agrobacterium group</taxon>
        <taxon>Rhizobium</taxon>
    </lineage>
</organism>
<feature type="site" description="Transition state stabilizer" evidence="4">
    <location>
        <position position="157"/>
    </location>
</feature>
<dbReference type="NCBIfam" id="NF003626">
    <property type="entry name" value="PRK05265.1-4"/>
    <property type="match status" value="1"/>
</dbReference>
<feature type="binding site" evidence="4">
    <location>
        <position position="51"/>
    </location>
    <ligand>
        <name>1-deoxy-D-xylulose 5-phosphate</name>
        <dbReference type="ChEBI" id="CHEBI:57792"/>
    </ligand>
</feature>
<evidence type="ECO:0000256" key="1">
    <source>
        <dbReference type="ARBA" id="ARBA00022490"/>
    </source>
</evidence>
<protein>
    <recommendedName>
        <fullName evidence="4 5">Pyridoxine 5'-phosphate synthase</fullName>
        <shortName evidence="4">PNP synthase</shortName>
        <ecNumber evidence="4 5">2.6.99.2</ecNumber>
    </recommendedName>
</protein>
<gene>
    <name evidence="4" type="primary">pdxJ</name>
    <name evidence="6" type="ORF">GGE12_001165</name>
</gene>
<comment type="pathway">
    <text evidence="4">Cofactor biosynthesis; pyridoxine 5'-phosphate biosynthesis; pyridoxine 5'-phosphate from D-erythrose 4-phosphate: step 5/5.</text>
</comment>
<feature type="binding site" evidence="4">
    <location>
        <position position="198"/>
    </location>
    <ligand>
        <name>3-amino-2-oxopropyl phosphate</name>
        <dbReference type="ChEBI" id="CHEBI:57279"/>
    </ligand>
</feature>
<dbReference type="EC" id="2.6.99.2" evidence="4 5"/>
<feature type="active site" description="Proton acceptor" evidence="4">
    <location>
        <position position="76"/>
    </location>
</feature>
<dbReference type="AlphaFoldDB" id="A0A7W6WCT4"/>
<keyword evidence="1 4" id="KW-0963">Cytoplasm</keyword>
<evidence type="ECO:0000256" key="5">
    <source>
        <dbReference type="NCBIfam" id="TIGR00559"/>
    </source>
</evidence>
<dbReference type="RefSeq" id="WP_183923663.1">
    <property type="nucleotide sequence ID" value="NZ_JACIGM010000002.1"/>
</dbReference>
<keyword evidence="3 4" id="KW-0664">Pyridoxine biosynthesis</keyword>
<comment type="function">
    <text evidence="4">Catalyzes the complicated ring closure reaction between the two acyclic compounds 1-deoxy-D-xylulose-5-phosphate (DXP) and 3-amino-2-oxopropyl phosphate (1-amino-acetone-3-phosphate or AAP) to form pyridoxine 5'-phosphate (PNP) and inorganic phosphate.</text>
</comment>
<dbReference type="InterPro" id="IPR013785">
    <property type="entry name" value="Aldolase_TIM"/>
</dbReference>
<dbReference type="Proteomes" id="UP000533641">
    <property type="component" value="Unassembled WGS sequence"/>
</dbReference>
<evidence type="ECO:0000313" key="7">
    <source>
        <dbReference type="Proteomes" id="UP000533641"/>
    </source>
</evidence>
<evidence type="ECO:0000256" key="2">
    <source>
        <dbReference type="ARBA" id="ARBA00022679"/>
    </source>
</evidence>
<feature type="active site" description="Proton acceptor" evidence="4">
    <location>
        <position position="44"/>
    </location>
</feature>
<dbReference type="SUPFAM" id="SSF63892">
    <property type="entry name" value="Pyridoxine 5'-phosphate synthase"/>
    <property type="match status" value="1"/>
</dbReference>